<protein>
    <submittedName>
        <fullName evidence="2">Uncharacterized protein</fullName>
    </submittedName>
</protein>
<feature type="transmembrane region" description="Helical" evidence="1">
    <location>
        <begin position="12"/>
        <end position="36"/>
    </location>
</feature>
<dbReference type="NCBIfam" id="NF041539">
    <property type="entry name" value="choice_anch_R"/>
    <property type="match status" value="1"/>
</dbReference>
<keyword evidence="1" id="KW-1133">Transmembrane helix</keyword>
<dbReference type="EMBL" id="LCBE01000002">
    <property type="protein sequence ID" value="KKS04993.1"/>
    <property type="molecule type" value="Genomic_DNA"/>
</dbReference>
<accession>A0A0G0YWX6</accession>
<evidence type="ECO:0000256" key="1">
    <source>
        <dbReference type="SAM" id="Phobius"/>
    </source>
</evidence>
<sequence length="583" mass="60343">MERQTKRKVNNQSGAAMLISVIFFLFISLAIISGLVSPTVREFKNANVNLSSKKSYFLAESGSEDALYRILKNMAISASESLTLDSNSATTTITDIDSSTKQITSLGDVSNYQRKTNLTLSTSAGVSFNYGMQIGNGGLVMSNSATINGNVYVNGNITGSNSAKITGTAIAADRTAEIVDQINDTGTPTNTIQFGITASTQDAAQSFITATSDVVTQISVYIKKVGTPSNATVRITADSGGKPATNSLATGTLSASSVTTSYGWVNIVLSPNVNLSTGTTYWLVIDANVSASNYYVWGANNAQYANGLGKLGQYGTTTWNNTSPSGLDAFFKIYLGGINSVISGMTIGQLGVGNASAHTVNNSIIAGNLYCQTGSGNNKSCDISEGDPTPLNFPISDSQVQSWKDYAVSGETQTGDINISGSGTLTIGPKKIVGNLYVSNNGILTISGTLWVTGNIVLSNQAQVKLSSSYGSGSGMIISDGTVSTSNSASFSGSGTTGSYMMMLTTSTSSSAINIANSAGTVILVAPYGTISFSNTAGAKEAIAKTINMSNSATLTYESGLANINFSSGPSGSWEVQTWGESE</sequence>
<organism evidence="2 3">
    <name type="scientific">Candidatus Nomurabacteria bacterium GW2011_GWA2_41_25</name>
    <dbReference type="NCBI Taxonomy" id="1618736"/>
    <lineage>
        <taxon>Bacteria</taxon>
        <taxon>Candidatus Nomuraibacteriota</taxon>
    </lineage>
</organism>
<dbReference type="AlphaFoldDB" id="A0A0G0YWX6"/>
<comment type="caution">
    <text evidence="2">The sequence shown here is derived from an EMBL/GenBank/DDBJ whole genome shotgun (WGS) entry which is preliminary data.</text>
</comment>
<evidence type="ECO:0000313" key="3">
    <source>
        <dbReference type="Proteomes" id="UP000034236"/>
    </source>
</evidence>
<name>A0A0G0YWX6_9BACT</name>
<gene>
    <name evidence="2" type="ORF">UU58_C0002G0005</name>
</gene>
<evidence type="ECO:0000313" key="2">
    <source>
        <dbReference type="EMBL" id="KKS04993.1"/>
    </source>
</evidence>
<proteinExistence type="predicted"/>
<keyword evidence="1" id="KW-0812">Transmembrane</keyword>
<reference evidence="2 3" key="1">
    <citation type="journal article" date="2015" name="Nature">
        <title>rRNA introns, odd ribosomes, and small enigmatic genomes across a large radiation of phyla.</title>
        <authorList>
            <person name="Brown C.T."/>
            <person name="Hug L.A."/>
            <person name="Thomas B.C."/>
            <person name="Sharon I."/>
            <person name="Castelle C.J."/>
            <person name="Singh A."/>
            <person name="Wilkins M.J."/>
            <person name="Williams K.H."/>
            <person name="Banfield J.F."/>
        </authorList>
    </citation>
    <scope>NUCLEOTIDE SEQUENCE [LARGE SCALE GENOMIC DNA]</scope>
</reference>
<keyword evidence="1" id="KW-0472">Membrane</keyword>
<dbReference type="Proteomes" id="UP000034236">
    <property type="component" value="Unassembled WGS sequence"/>
</dbReference>